<keyword evidence="1" id="KW-0436">Ligase</keyword>
<reference evidence="1 2" key="1">
    <citation type="submission" date="2020-08" db="EMBL/GenBank/DDBJ databases">
        <title>Genomic Encyclopedia of Type Strains, Phase IV (KMG-V): Genome sequencing to study the core and pangenomes of soil and plant-associated prokaryotes.</title>
        <authorList>
            <person name="Whitman W."/>
        </authorList>
    </citation>
    <scope>NUCLEOTIDE SEQUENCE [LARGE SCALE GENOMIC DNA]</scope>
    <source>
        <strain evidence="1 2">SEMIA 4087</strain>
    </source>
</reference>
<dbReference type="EMBL" id="JACIFX010000010">
    <property type="protein sequence ID" value="MBB4232091.1"/>
    <property type="molecule type" value="Genomic_DNA"/>
</dbReference>
<comment type="caution">
    <text evidence="1">The sequence shown here is derived from an EMBL/GenBank/DDBJ whole genome shotgun (WGS) entry which is preliminary data.</text>
</comment>
<gene>
    <name evidence="1" type="ORF">GGD56_005984</name>
</gene>
<evidence type="ECO:0000313" key="2">
    <source>
        <dbReference type="Proteomes" id="UP000551353"/>
    </source>
</evidence>
<accession>A0ABR6IVZ1</accession>
<dbReference type="GO" id="GO:0003910">
    <property type="term" value="F:DNA ligase (ATP) activity"/>
    <property type="evidence" value="ECO:0007669"/>
    <property type="project" value="UniProtKB-EC"/>
</dbReference>
<keyword evidence="2" id="KW-1185">Reference proteome</keyword>
<dbReference type="Proteomes" id="UP000551353">
    <property type="component" value="Unassembled WGS sequence"/>
</dbReference>
<proteinExistence type="predicted"/>
<protein>
    <submittedName>
        <fullName evidence="1">Bifunctional non-homologous end joining protein LigD</fullName>
        <ecNumber evidence="1">6.5.1.1</ecNumber>
    </submittedName>
</protein>
<name>A0ABR6IVZ1_9HYPH</name>
<organism evidence="1 2">
    <name type="scientific">Rhizobium mongolense</name>
    <dbReference type="NCBI Taxonomy" id="57676"/>
    <lineage>
        <taxon>Bacteria</taxon>
        <taxon>Pseudomonadati</taxon>
        <taxon>Pseudomonadota</taxon>
        <taxon>Alphaproteobacteria</taxon>
        <taxon>Hyphomicrobiales</taxon>
        <taxon>Rhizobiaceae</taxon>
        <taxon>Rhizobium/Agrobacterium group</taxon>
        <taxon>Rhizobium</taxon>
    </lineage>
</organism>
<evidence type="ECO:0000313" key="1">
    <source>
        <dbReference type="EMBL" id="MBB4232091.1"/>
    </source>
</evidence>
<dbReference type="EC" id="6.5.1.1" evidence="1"/>
<sequence>MRVASIFAKDAASVRTRVARPRDRARPSRFLDPMPDHIDLCLTLLKHQTTQGRAVGLRNQMGGHDWTHRFPAIKEAR</sequence>